<gene>
    <name evidence="6" type="ORF">IPP00_00840</name>
</gene>
<dbReference type="Gene3D" id="3.40.50.300">
    <property type="entry name" value="P-loop containing nucleotide triphosphate hydrolases"/>
    <property type="match status" value="1"/>
</dbReference>
<dbReference type="Proteomes" id="UP000886632">
    <property type="component" value="Unassembled WGS sequence"/>
</dbReference>
<dbReference type="CDD" id="cd03293">
    <property type="entry name" value="ABC_NrtD_SsuB_transporters"/>
    <property type="match status" value="1"/>
</dbReference>
<evidence type="ECO:0000313" key="6">
    <source>
        <dbReference type="EMBL" id="MBL0002591.1"/>
    </source>
</evidence>
<dbReference type="InterPro" id="IPR017871">
    <property type="entry name" value="ABC_transporter-like_CS"/>
</dbReference>
<name>A0A9D7T6P9_9MICO</name>
<protein>
    <submittedName>
        <fullName evidence="6">ABC transporter ATP-binding protein</fullName>
    </submittedName>
</protein>
<dbReference type="PROSITE" id="PS00211">
    <property type="entry name" value="ABC_TRANSPORTER_1"/>
    <property type="match status" value="1"/>
</dbReference>
<evidence type="ECO:0000256" key="4">
    <source>
        <dbReference type="SAM" id="MobiDB-lite"/>
    </source>
</evidence>
<feature type="domain" description="ABC transporter" evidence="5">
    <location>
        <begin position="38"/>
        <end position="266"/>
    </location>
</feature>
<dbReference type="PANTHER" id="PTHR42788:SF13">
    <property type="entry name" value="ALIPHATIC SULFONATES IMPORT ATP-BINDING PROTEIN SSUB"/>
    <property type="match status" value="1"/>
</dbReference>
<dbReference type="InterPro" id="IPR050166">
    <property type="entry name" value="ABC_transporter_ATP-bind"/>
</dbReference>
<reference evidence="6" key="1">
    <citation type="submission" date="2020-10" db="EMBL/GenBank/DDBJ databases">
        <title>Connecting structure to function with the recovery of over 1000 high-quality activated sludge metagenome-assembled genomes encoding full-length rRNA genes using long-read sequencing.</title>
        <authorList>
            <person name="Singleton C.M."/>
            <person name="Petriglieri F."/>
            <person name="Kristensen J.M."/>
            <person name="Kirkegaard R.H."/>
            <person name="Michaelsen T.Y."/>
            <person name="Andersen M.H."/>
            <person name="Karst S.M."/>
            <person name="Dueholm M.S."/>
            <person name="Nielsen P.H."/>
            <person name="Albertsen M."/>
        </authorList>
    </citation>
    <scope>NUCLEOTIDE SEQUENCE</scope>
    <source>
        <strain evidence="6">Ribe_18-Q3-R11-54_MAXAC.001</strain>
    </source>
</reference>
<evidence type="ECO:0000256" key="1">
    <source>
        <dbReference type="ARBA" id="ARBA00022448"/>
    </source>
</evidence>
<dbReference type="InterPro" id="IPR003593">
    <property type="entry name" value="AAA+_ATPase"/>
</dbReference>
<evidence type="ECO:0000256" key="3">
    <source>
        <dbReference type="ARBA" id="ARBA00022840"/>
    </source>
</evidence>
<dbReference type="GO" id="GO:0016887">
    <property type="term" value="F:ATP hydrolysis activity"/>
    <property type="evidence" value="ECO:0007669"/>
    <property type="project" value="InterPro"/>
</dbReference>
<evidence type="ECO:0000256" key="2">
    <source>
        <dbReference type="ARBA" id="ARBA00022741"/>
    </source>
</evidence>
<dbReference type="AlphaFoldDB" id="A0A9D7T6P9"/>
<proteinExistence type="predicted"/>
<comment type="caution">
    <text evidence="6">The sequence shown here is derived from an EMBL/GenBank/DDBJ whole genome shotgun (WGS) entry which is preliminary data.</text>
</comment>
<sequence length="283" mass="30527">MSLATTLSSAAASEPAEADATTVVGRVAGDTLEGTPAVTIEGVTKTFDAATGPVIEDLSLQVAKGELVAVLGASGCGKSTLLGMVAGLDRPTRGRIVTPGGRPALMFQDASLFPWLTARGNVELALRLRRGGARLNRHDRRAEAERWLDLVRLGRHADKRPHEMSGGMRQRVALARALAQGADVLLMDEPFAALDAITRDVLHEELGRIRAETGLTVLFVTHNVREAVRLGDRVVLLASRPGRIVREWTVPIPHPRRIESPAVGALAVEITEQLRQEIRRHAR</sequence>
<organism evidence="6 7">
    <name type="scientific">Candidatus Phosphoribacter hodrii</name>
    <dbReference type="NCBI Taxonomy" id="2953743"/>
    <lineage>
        <taxon>Bacteria</taxon>
        <taxon>Bacillati</taxon>
        <taxon>Actinomycetota</taxon>
        <taxon>Actinomycetes</taxon>
        <taxon>Micrococcales</taxon>
        <taxon>Dermatophilaceae</taxon>
        <taxon>Candidatus Phosphoribacter</taxon>
    </lineage>
</organism>
<dbReference type="EMBL" id="JADKGK010000004">
    <property type="protein sequence ID" value="MBL0002591.1"/>
    <property type="molecule type" value="Genomic_DNA"/>
</dbReference>
<keyword evidence="2" id="KW-0547">Nucleotide-binding</keyword>
<accession>A0A9D7T6P9</accession>
<evidence type="ECO:0000313" key="7">
    <source>
        <dbReference type="Proteomes" id="UP000886632"/>
    </source>
</evidence>
<dbReference type="InterPro" id="IPR003439">
    <property type="entry name" value="ABC_transporter-like_ATP-bd"/>
</dbReference>
<keyword evidence="1" id="KW-0813">Transport</keyword>
<keyword evidence="3 6" id="KW-0067">ATP-binding</keyword>
<dbReference type="Pfam" id="PF00005">
    <property type="entry name" value="ABC_tran"/>
    <property type="match status" value="1"/>
</dbReference>
<dbReference type="SMART" id="SM00382">
    <property type="entry name" value="AAA"/>
    <property type="match status" value="1"/>
</dbReference>
<dbReference type="SUPFAM" id="SSF52540">
    <property type="entry name" value="P-loop containing nucleoside triphosphate hydrolases"/>
    <property type="match status" value="1"/>
</dbReference>
<dbReference type="InterPro" id="IPR027417">
    <property type="entry name" value="P-loop_NTPase"/>
</dbReference>
<dbReference type="PANTHER" id="PTHR42788">
    <property type="entry name" value="TAURINE IMPORT ATP-BINDING PROTEIN-RELATED"/>
    <property type="match status" value="1"/>
</dbReference>
<feature type="region of interest" description="Disordered" evidence="4">
    <location>
        <begin position="1"/>
        <end position="20"/>
    </location>
</feature>
<dbReference type="PROSITE" id="PS50893">
    <property type="entry name" value="ABC_TRANSPORTER_2"/>
    <property type="match status" value="1"/>
</dbReference>
<evidence type="ECO:0000259" key="5">
    <source>
        <dbReference type="PROSITE" id="PS50893"/>
    </source>
</evidence>
<dbReference type="GO" id="GO:0005524">
    <property type="term" value="F:ATP binding"/>
    <property type="evidence" value="ECO:0007669"/>
    <property type="project" value="UniProtKB-KW"/>
</dbReference>